<keyword evidence="6 8" id="KW-0862">Zinc</keyword>
<feature type="binding site" evidence="8">
    <location>
        <position position="245"/>
    </location>
    <ligand>
        <name>Zn(2+)</name>
        <dbReference type="ChEBI" id="CHEBI:29105"/>
        <note>catalytic</note>
    </ligand>
</feature>
<comment type="pathway">
    <text evidence="8">Amino-acid biosynthesis; L-methionine biosynthesis via de novo pathway.</text>
</comment>
<comment type="similarity">
    <text evidence="1 8">Belongs to the archaeal MetE family.</text>
</comment>
<organism evidence="10 11">
    <name type="scientific">Halorutilus salinus</name>
    <dbReference type="NCBI Taxonomy" id="2487751"/>
    <lineage>
        <taxon>Archaea</taxon>
        <taxon>Methanobacteriati</taxon>
        <taxon>Methanobacteriota</taxon>
        <taxon>Stenosarchaea group</taxon>
        <taxon>Halobacteria</taxon>
        <taxon>Halorutilales</taxon>
        <taxon>Halorutilaceae</taxon>
        <taxon>Halorutilus</taxon>
    </lineage>
</organism>
<evidence type="ECO:0000256" key="1">
    <source>
        <dbReference type="ARBA" id="ARBA00007909"/>
    </source>
</evidence>
<dbReference type="Pfam" id="PF01717">
    <property type="entry name" value="Meth_synt_2"/>
    <property type="match status" value="1"/>
</dbReference>
<keyword evidence="3 8" id="KW-0028">Amino-acid biosynthesis</keyword>
<dbReference type="CDD" id="cd03311">
    <property type="entry name" value="CIMS_C_terminal_like"/>
    <property type="match status" value="1"/>
</dbReference>
<evidence type="ECO:0000256" key="3">
    <source>
        <dbReference type="ARBA" id="ARBA00022605"/>
    </source>
</evidence>
<evidence type="ECO:0000256" key="6">
    <source>
        <dbReference type="ARBA" id="ARBA00022833"/>
    </source>
</evidence>
<comment type="caution">
    <text evidence="10">The sequence shown here is derived from an EMBL/GenBank/DDBJ whole genome shotgun (WGS) entry which is preliminary data.</text>
</comment>
<gene>
    <name evidence="8" type="primary">metE</name>
    <name evidence="10" type="ORF">EGH25_11640</name>
</gene>
<comment type="function">
    <text evidence="8">Catalyzes the transfer of a methyl group to L-homocysteine resulting in methionine formation. The physiological methyl donor is unknown.</text>
</comment>
<dbReference type="EMBL" id="RKLV01000016">
    <property type="protein sequence ID" value="MCX2820001.1"/>
    <property type="molecule type" value="Genomic_DNA"/>
</dbReference>
<evidence type="ECO:0000256" key="7">
    <source>
        <dbReference type="ARBA" id="ARBA00023167"/>
    </source>
</evidence>
<keyword evidence="7 8" id="KW-0486">Methionine biosynthesis</keyword>
<dbReference type="HAMAP" id="MF_00288">
    <property type="entry name" value="MetE"/>
    <property type="match status" value="1"/>
</dbReference>
<dbReference type="EC" id="2.1.1.-" evidence="8"/>
<keyword evidence="4 8" id="KW-0808">Transferase</keyword>
<protein>
    <recommendedName>
        <fullName evidence="8">Methionine synthase</fullName>
        <ecNumber evidence="8">2.1.1.-</ecNumber>
    </recommendedName>
    <alternativeName>
        <fullName evidence="8">Homocysteine methyltransferase</fullName>
    </alternativeName>
</protein>
<dbReference type="GO" id="GO:0009086">
    <property type="term" value="P:methionine biosynthetic process"/>
    <property type="evidence" value="ECO:0007669"/>
    <property type="project" value="UniProtKB-UniRule"/>
</dbReference>
<name>A0A9Q4C659_9EURY</name>
<evidence type="ECO:0000313" key="11">
    <source>
        <dbReference type="Proteomes" id="UP001149411"/>
    </source>
</evidence>
<dbReference type="InterPro" id="IPR038071">
    <property type="entry name" value="UROD/MetE-like_sf"/>
</dbReference>
<evidence type="ECO:0000313" key="10">
    <source>
        <dbReference type="EMBL" id="MCX2820001.1"/>
    </source>
</evidence>
<dbReference type="Proteomes" id="UP001149411">
    <property type="component" value="Unassembled WGS sequence"/>
</dbReference>
<evidence type="ECO:0000256" key="4">
    <source>
        <dbReference type="ARBA" id="ARBA00022679"/>
    </source>
</evidence>
<evidence type="ECO:0000256" key="2">
    <source>
        <dbReference type="ARBA" id="ARBA00022603"/>
    </source>
</evidence>
<dbReference type="GO" id="GO:0003871">
    <property type="term" value="F:5-methyltetrahydropteroyltriglutamate-homocysteine S-methyltransferase activity"/>
    <property type="evidence" value="ECO:0007669"/>
    <property type="project" value="InterPro"/>
</dbReference>
<evidence type="ECO:0000256" key="8">
    <source>
        <dbReference type="HAMAP-Rule" id="MF_00288"/>
    </source>
</evidence>
<feature type="binding site" evidence="8">
    <location>
        <position position="223"/>
    </location>
    <ligand>
        <name>Zn(2+)</name>
        <dbReference type="ChEBI" id="CHEBI:29105"/>
        <note>catalytic</note>
    </ligand>
</feature>
<dbReference type="RefSeq" id="WP_266088786.1">
    <property type="nucleotide sequence ID" value="NZ_RKLV01000016.1"/>
</dbReference>
<dbReference type="SUPFAM" id="SSF51726">
    <property type="entry name" value="UROD/MetE-like"/>
    <property type="match status" value="1"/>
</dbReference>
<feature type="binding site" evidence="8">
    <location>
        <position position="306"/>
    </location>
    <ligand>
        <name>Zn(2+)</name>
        <dbReference type="ChEBI" id="CHEBI:29105"/>
        <note>catalytic</note>
    </ligand>
</feature>
<evidence type="ECO:0000256" key="5">
    <source>
        <dbReference type="ARBA" id="ARBA00022723"/>
    </source>
</evidence>
<keyword evidence="5 8" id="KW-0479">Metal-binding</keyword>
<proteinExistence type="inferred from homology"/>
<dbReference type="GO" id="GO:0032259">
    <property type="term" value="P:methylation"/>
    <property type="evidence" value="ECO:0007669"/>
    <property type="project" value="UniProtKB-KW"/>
</dbReference>
<reference evidence="10" key="1">
    <citation type="submission" date="2022-09" db="EMBL/GenBank/DDBJ databases">
        <title>Haloadaptaus new haloarchaeum isolated from saline soil.</title>
        <authorList>
            <person name="Duran-Viseras A."/>
            <person name="Sanchez-Porro C."/>
            <person name="Ventosa A."/>
        </authorList>
    </citation>
    <scope>NUCLEOTIDE SEQUENCE</scope>
    <source>
        <strain evidence="10">F3-133</strain>
    </source>
</reference>
<keyword evidence="11" id="KW-1185">Reference proteome</keyword>
<dbReference type="GO" id="GO:0008270">
    <property type="term" value="F:zinc ion binding"/>
    <property type="evidence" value="ECO:0007669"/>
    <property type="project" value="InterPro"/>
</dbReference>
<evidence type="ECO:0000259" key="9">
    <source>
        <dbReference type="Pfam" id="PF01717"/>
    </source>
</evidence>
<dbReference type="NCBIfam" id="NF003317">
    <property type="entry name" value="PRK04326.1"/>
    <property type="match status" value="1"/>
</dbReference>
<dbReference type="PANTHER" id="PTHR30519">
    <property type="entry name" value="5-METHYLTETRAHYDROPTEROYLTRIGLUTAMATE--HOMOCYSTEINE METHYLTRANSFERASE"/>
    <property type="match status" value="1"/>
</dbReference>
<accession>A0A9Q4C659</accession>
<feature type="domain" description="Cobalamin-independent methionine synthase MetE C-terminal/archaeal" evidence="9">
    <location>
        <begin position="9"/>
        <end position="328"/>
    </location>
</feature>
<dbReference type="InterPro" id="IPR002629">
    <property type="entry name" value="Met_Synth_C/arc"/>
</dbReference>
<dbReference type="Gene3D" id="3.20.20.210">
    <property type="match status" value="1"/>
</dbReference>
<dbReference type="AlphaFoldDB" id="A0A9Q4C659"/>
<sequence>MTDVHQKLFPTTIIGSHPKPKWLNRVRNLNEEGEFSDERLQEAMDDAVRVVADEHERAGIDILGDGEMRREEMVEYFAHRIPGYDFNGPVRVWGNNYFEKPSVVDELGDPEPMLVDEFEFTRRAVSEGHGVKVPITGPYTLYDWSFDEVYGDKRELIMRLADIVNDEIRRLADAGAKYIQIDEPALSTRPEDIDLVVEATQRVVDGVTKEEHDNIERQIMHVCYGDYGAIYPRMLDIPVDQFSLEFVNQDFAHVEEFAEHDFDKEIGFGCVDIHDREVEAVGEIKSNIERAFGFVDPEQVWVNPDCGVKLLPRDVAFGKLENMSQAAEELREEYE</sequence>
<dbReference type="InterPro" id="IPR022921">
    <property type="entry name" value="MetE_arc"/>
</dbReference>
<keyword evidence="2 8" id="KW-0489">Methyltransferase</keyword>
<comment type="cofactor">
    <cofactor evidence="8">
        <name>Zn(2+)</name>
        <dbReference type="ChEBI" id="CHEBI:29105"/>
    </cofactor>
    <text evidence="8">Binds 1 zinc ion per subunit.</text>
</comment>
<feature type="binding site" evidence="8">
    <location>
        <position position="221"/>
    </location>
    <ligand>
        <name>Zn(2+)</name>
        <dbReference type="ChEBI" id="CHEBI:29105"/>
        <note>catalytic</note>
    </ligand>
</feature>